<dbReference type="EC" id="1.-.-.-" evidence="7"/>
<dbReference type="RefSeq" id="WP_169384766.1">
    <property type="nucleotide sequence ID" value="NZ_JAAXLA010000080.1"/>
</dbReference>
<accession>A0ABX1SI93</accession>
<dbReference type="GO" id="GO:0016491">
    <property type="term" value="F:oxidoreductase activity"/>
    <property type="evidence" value="ECO:0007669"/>
    <property type="project" value="UniProtKB-KW"/>
</dbReference>
<evidence type="ECO:0000313" key="8">
    <source>
        <dbReference type="Proteomes" id="UP000820669"/>
    </source>
</evidence>
<dbReference type="InterPro" id="IPR023978">
    <property type="entry name" value="GMC_oxidoreductase_bact"/>
</dbReference>
<feature type="region of interest" description="Disordered" evidence="5">
    <location>
        <begin position="300"/>
        <end position="322"/>
    </location>
</feature>
<dbReference type="NCBIfam" id="TIGR03970">
    <property type="entry name" value="Rv0697"/>
    <property type="match status" value="1"/>
</dbReference>
<dbReference type="Gene3D" id="3.30.410.40">
    <property type="match status" value="1"/>
</dbReference>
<comment type="caution">
    <text evidence="7">The sequence shown here is derived from an EMBL/GenBank/DDBJ whole genome shotgun (WGS) entry which is preliminary data.</text>
</comment>
<dbReference type="SUPFAM" id="SSF54373">
    <property type="entry name" value="FAD-linked reductases, C-terminal domain"/>
    <property type="match status" value="1"/>
</dbReference>
<comment type="similarity">
    <text evidence="2">Belongs to the GMC oxidoreductase family.</text>
</comment>
<evidence type="ECO:0000256" key="5">
    <source>
        <dbReference type="SAM" id="MobiDB-lite"/>
    </source>
</evidence>
<dbReference type="Gene3D" id="3.50.50.60">
    <property type="entry name" value="FAD/NAD(P)-binding domain"/>
    <property type="match status" value="1"/>
</dbReference>
<evidence type="ECO:0000256" key="4">
    <source>
        <dbReference type="ARBA" id="ARBA00022827"/>
    </source>
</evidence>
<feature type="domain" description="Glucose-methanol-choline oxidoreductase N-terminal" evidence="6">
    <location>
        <begin position="252"/>
        <end position="266"/>
    </location>
</feature>
<evidence type="ECO:0000313" key="7">
    <source>
        <dbReference type="EMBL" id="NMI01305.1"/>
    </source>
</evidence>
<keyword evidence="8" id="KW-1185">Reference proteome</keyword>
<dbReference type="Proteomes" id="UP000820669">
    <property type="component" value="Unassembled WGS sequence"/>
</dbReference>
<keyword evidence="4" id="KW-0274">FAD</keyword>
<gene>
    <name evidence="7" type="primary">mftG</name>
    <name evidence="7" type="ORF">HF526_29020</name>
</gene>
<dbReference type="InterPro" id="IPR007867">
    <property type="entry name" value="GMC_OxRtase_C"/>
</dbReference>
<comment type="cofactor">
    <cofactor evidence="1">
        <name>FAD</name>
        <dbReference type="ChEBI" id="CHEBI:57692"/>
    </cofactor>
</comment>
<dbReference type="SUPFAM" id="SSF51905">
    <property type="entry name" value="FAD/NAD(P)-binding domain"/>
    <property type="match status" value="1"/>
</dbReference>
<dbReference type="Pfam" id="PF05199">
    <property type="entry name" value="GMC_oxred_C"/>
    <property type="match status" value="1"/>
</dbReference>
<organism evidence="7 8">
    <name type="scientific">Pseudonocardia acidicola</name>
    <dbReference type="NCBI Taxonomy" id="2724939"/>
    <lineage>
        <taxon>Bacteria</taxon>
        <taxon>Bacillati</taxon>
        <taxon>Actinomycetota</taxon>
        <taxon>Actinomycetes</taxon>
        <taxon>Pseudonocardiales</taxon>
        <taxon>Pseudonocardiaceae</taxon>
        <taxon>Pseudonocardia</taxon>
    </lineage>
</organism>
<reference evidence="7 8" key="1">
    <citation type="submission" date="2020-04" db="EMBL/GenBank/DDBJ databases">
        <authorList>
            <person name="Klaysubun C."/>
            <person name="Duangmal K."/>
            <person name="Lipun K."/>
        </authorList>
    </citation>
    <scope>NUCLEOTIDE SEQUENCE [LARGE SCALE GENOMIC DNA]</scope>
    <source>
        <strain evidence="7 8">K10HN5</strain>
    </source>
</reference>
<dbReference type="PANTHER" id="PTHR11552:SF147">
    <property type="entry name" value="CHOLINE DEHYDROGENASE, MITOCHONDRIAL"/>
    <property type="match status" value="1"/>
</dbReference>
<dbReference type="InterPro" id="IPR000172">
    <property type="entry name" value="GMC_OxRdtase_N"/>
</dbReference>
<sequence>MGQPPEYDVLVVGAGSTGSVLAARLAEHGRRVLVLEAGPAPRSLDGYPPEARHAPSLAATDPAHPLNWAVPVELRSGHPHTVPRGRIAGGCGAINGAYFVRATPADFADWAIPGWSHDDVLPSYRRLEHDLDFDGAAHGDRGPILVRRPAGQLCSPLTDPFLDAAARLGIAAEPDKNAGGPPGAGPIPSNAVDGLRVNAAMAYLLPNLHRPNLELRGDTPVARVLLDGDRAVGVETLSGEVLRAAEVVLAAGSVNTPHLLLLSGIGPADELRAAGIPVRHDRPGVGKNWSDHPSVFLPFRSDAPAPHPDAVSGQASIDADSGADPAGDVEILLFVRPFLPGGELHLMCAVQRPHSRGVLTVTSPDPMARPRVEYRYLAAEADRRRLRHAVRVAAELLRTDVFPGERAGIGGDVLGVDHRLDGWIAANLTTSVHLCGSAAMGTGPESVVDPQLRVHGVDGLRVADTSVLPAAPRRGPAATAVMIGERAAELF</sequence>
<keyword evidence="3" id="KW-0285">Flavoprotein</keyword>
<dbReference type="EMBL" id="JAAXLA010000080">
    <property type="protein sequence ID" value="NMI01305.1"/>
    <property type="molecule type" value="Genomic_DNA"/>
</dbReference>
<proteinExistence type="inferred from homology"/>
<evidence type="ECO:0000259" key="6">
    <source>
        <dbReference type="PROSITE" id="PS00624"/>
    </source>
</evidence>
<dbReference type="PANTHER" id="PTHR11552">
    <property type="entry name" value="GLUCOSE-METHANOL-CHOLINE GMC OXIDOREDUCTASE"/>
    <property type="match status" value="1"/>
</dbReference>
<evidence type="ECO:0000256" key="1">
    <source>
        <dbReference type="ARBA" id="ARBA00001974"/>
    </source>
</evidence>
<dbReference type="InterPro" id="IPR012132">
    <property type="entry name" value="GMC_OxRdtase"/>
</dbReference>
<dbReference type="PROSITE" id="PS00624">
    <property type="entry name" value="GMC_OXRED_2"/>
    <property type="match status" value="1"/>
</dbReference>
<dbReference type="PIRSF" id="PIRSF000137">
    <property type="entry name" value="Alcohol_oxidase"/>
    <property type="match status" value="1"/>
</dbReference>
<evidence type="ECO:0000256" key="2">
    <source>
        <dbReference type="ARBA" id="ARBA00010790"/>
    </source>
</evidence>
<protein>
    <submittedName>
        <fullName evidence="7">Mycofactocin system GMC family oxidoreductase MftG</fullName>
        <ecNumber evidence="7">1.-.-.-</ecNumber>
    </submittedName>
</protein>
<dbReference type="InterPro" id="IPR036188">
    <property type="entry name" value="FAD/NAD-bd_sf"/>
</dbReference>
<dbReference type="Pfam" id="PF00732">
    <property type="entry name" value="GMC_oxred_N"/>
    <property type="match status" value="1"/>
</dbReference>
<evidence type="ECO:0000256" key="3">
    <source>
        <dbReference type="ARBA" id="ARBA00022630"/>
    </source>
</evidence>
<name>A0ABX1SI93_9PSEU</name>
<keyword evidence="7" id="KW-0560">Oxidoreductase</keyword>